<dbReference type="Proteomes" id="UP000654370">
    <property type="component" value="Unassembled WGS sequence"/>
</dbReference>
<feature type="region of interest" description="Disordered" evidence="1">
    <location>
        <begin position="108"/>
        <end position="132"/>
    </location>
</feature>
<evidence type="ECO:0000256" key="1">
    <source>
        <dbReference type="SAM" id="MobiDB-lite"/>
    </source>
</evidence>
<gene>
    <name evidence="2" type="ORF">INT43_002108</name>
</gene>
<protein>
    <submittedName>
        <fullName evidence="2">Uncharacterized protein</fullName>
    </submittedName>
</protein>
<keyword evidence="3" id="KW-1185">Reference proteome</keyword>
<name>A0A8H7UGQ4_MORIS</name>
<feature type="compositionally biased region" description="Basic and acidic residues" evidence="1">
    <location>
        <begin position="108"/>
        <end position="121"/>
    </location>
</feature>
<reference evidence="2" key="1">
    <citation type="submission" date="2020-12" db="EMBL/GenBank/DDBJ databases">
        <title>Metabolic potential, ecology and presence of endohyphal bacteria is reflected in genomic diversity of Mucoromycotina.</title>
        <authorList>
            <person name="Muszewska A."/>
            <person name="Okrasinska A."/>
            <person name="Steczkiewicz K."/>
            <person name="Drgas O."/>
            <person name="Orlowska M."/>
            <person name="Perlinska-Lenart U."/>
            <person name="Aleksandrzak-Piekarczyk T."/>
            <person name="Szatraj K."/>
            <person name="Zielenkiewicz U."/>
            <person name="Pilsyk S."/>
            <person name="Malc E."/>
            <person name="Mieczkowski P."/>
            <person name="Kruszewska J.S."/>
            <person name="Biernat P."/>
            <person name="Pawlowska J."/>
        </authorList>
    </citation>
    <scope>NUCLEOTIDE SEQUENCE</scope>
    <source>
        <strain evidence="2">WA0000067209</strain>
    </source>
</reference>
<sequence>MGKSQPGKYGLDRDHLDPYGRQSDLLCQETNFCMKAPNSNVSKHASKPSAEMDSKKRIESELGLLHARKAVASDPSQGNLKKVKKAPMKKAFKTKKLKKLSRAQIVADKEEKKLSKQEQKLEKKKIRKAVWD</sequence>
<dbReference type="AlphaFoldDB" id="A0A8H7UGQ4"/>
<evidence type="ECO:0000313" key="3">
    <source>
        <dbReference type="Proteomes" id="UP000654370"/>
    </source>
</evidence>
<accession>A0A8H7UGQ4</accession>
<proteinExistence type="predicted"/>
<comment type="caution">
    <text evidence="2">The sequence shown here is derived from an EMBL/GenBank/DDBJ whole genome shotgun (WGS) entry which is preliminary data.</text>
</comment>
<feature type="compositionally biased region" description="Basic residues" evidence="1">
    <location>
        <begin position="122"/>
        <end position="132"/>
    </location>
</feature>
<dbReference type="OrthoDB" id="10485391at2759"/>
<evidence type="ECO:0000313" key="2">
    <source>
        <dbReference type="EMBL" id="KAG2179258.1"/>
    </source>
</evidence>
<dbReference type="EMBL" id="JAEPQZ010000007">
    <property type="protein sequence ID" value="KAG2179258.1"/>
    <property type="molecule type" value="Genomic_DNA"/>
</dbReference>
<organism evidence="2 3">
    <name type="scientific">Mortierella isabellina</name>
    <name type="common">Filamentous fungus</name>
    <name type="synonym">Umbelopsis isabellina</name>
    <dbReference type="NCBI Taxonomy" id="91625"/>
    <lineage>
        <taxon>Eukaryota</taxon>
        <taxon>Fungi</taxon>
        <taxon>Fungi incertae sedis</taxon>
        <taxon>Mucoromycota</taxon>
        <taxon>Mucoromycotina</taxon>
        <taxon>Umbelopsidomycetes</taxon>
        <taxon>Umbelopsidales</taxon>
        <taxon>Umbelopsidaceae</taxon>
        <taxon>Umbelopsis</taxon>
    </lineage>
</organism>